<proteinExistence type="predicted"/>
<evidence type="ECO:0000256" key="3">
    <source>
        <dbReference type="ARBA" id="ARBA00022989"/>
    </source>
</evidence>
<evidence type="ECO:0000256" key="1">
    <source>
        <dbReference type="ARBA" id="ARBA00022475"/>
    </source>
</evidence>
<feature type="transmembrane region" description="Helical" evidence="5">
    <location>
        <begin position="7"/>
        <end position="27"/>
    </location>
</feature>
<keyword evidence="2 5" id="KW-0812">Transmembrane</keyword>
<keyword evidence="4 5" id="KW-0472">Membrane</keyword>
<evidence type="ECO:0000313" key="7">
    <source>
        <dbReference type="Proteomes" id="UP000265560"/>
    </source>
</evidence>
<feature type="transmembrane region" description="Helical" evidence="5">
    <location>
        <begin position="47"/>
        <end position="65"/>
    </location>
</feature>
<gene>
    <name evidence="6" type="ORF">D3880_16015</name>
</gene>
<organism evidence="6 7">
    <name type="scientific">Pseudomonas cavernae</name>
    <dbReference type="NCBI Taxonomy" id="2320867"/>
    <lineage>
        <taxon>Bacteria</taxon>
        <taxon>Pseudomonadati</taxon>
        <taxon>Pseudomonadota</taxon>
        <taxon>Gammaproteobacteria</taxon>
        <taxon>Pseudomonadales</taxon>
        <taxon>Pseudomonadaceae</taxon>
        <taxon>Pseudomonas</taxon>
    </lineage>
</organism>
<name>A0A385Z810_9PSED</name>
<keyword evidence="1" id="KW-1003">Cell membrane</keyword>
<keyword evidence="3 5" id="KW-1133">Transmembrane helix</keyword>
<evidence type="ECO:0000313" key="6">
    <source>
        <dbReference type="EMBL" id="AYC33768.1"/>
    </source>
</evidence>
<evidence type="ECO:0000256" key="4">
    <source>
        <dbReference type="ARBA" id="ARBA00023136"/>
    </source>
</evidence>
<protein>
    <submittedName>
        <fullName evidence="6">DUF1656 domain-containing protein</fullName>
    </submittedName>
</protein>
<reference evidence="7" key="1">
    <citation type="submission" date="2018-09" db="EMBL/GenBank/DDBJ databases">
        <authorList>
            <person name="Zhu H."/>
        </authorList>
    </citation>
    <scope>NUCLEOTIDE SEQUENCE [LARGE SCALE GENOMIC DNA]</scope>
    <source>
        <strain evidence="7">K2W31S-8</strain>
    </source>
</reference>
<dbReference type="Pfam" id="PF07869">
    <property type="entry name" value="DUF1656"/>
    <property type="match status" value="1"/>
</dbReference>
<dbReference type="RefSeq" id="WP_119894423.1">
    <property type="nucleotide sequence ID" value="NZ_CP032419.1"/>
</dbReference>
<dbReference type="InterPro" id="IPR012451">
    <property type="entry name" value="DUF1656"/>
</dbReference>
<sequence>MPREIALHGVYLPTVTLLFVVALVLSWGLDRLLAWIGLYRFTWHPALFRVSLFACLYGGMALYVYR</sequence>
<keyword evidence="7" id="KW-1185">Reference proteome</keyword>
<dbReference type="KEGG" id="pcav:D3880_16015"/>
<accession>A0A385Z810</accession>
<dbReference type="EMBL" id="CP032419">
    <property type="protein sequence ID" value="AYC33768.1"/>
    <property type="molecule type" value="Genomic_DNA"/>
</dbReference>
<dbReference type="AlphaFoldDB" id="A0A385Z810"/>
<dbReference type="Proteomes" id="UP000265560">
    <property type="component" value="Chromosome"/>
</dbReference>
<evidence type="ECO:0000256" key="5">
    <source>
        <dbReference type="SAM" id="Phobius"/>
    </source>
</evidence>
<evidence type="ECO:0000256" key="2">
    <source>
        <dbReference type="ARBA" id="ARBA00022692"/>
    </source>
</evidence>
<dbReference type="OrthoDB" id="6080293at2"/>